<protein>
    <submittedName>
        <fullName evidence="2">Uncharacterized protein</fullName>
    </submittedName>
</protein>
<evidence type="ECO:0000313" key="3">
    <source>
        <dbReference type="Proteomes" id="UP000440125"/>
    </source>
</evidence>
<evidence type="ECO:0000256" key="1">
    <source>
        <dbReference type="SAM" id="Phobius"/>
    </source>
</evidence>
<dbReference type="OrthoDB" id="44018at2157"/>
<dbReference type="Proteomes" id="UP000440125">
    <property type="component" value="Unassembled WGS sequence"/>
</dbReference>
<gene>
    <name evidence="2" type="ORF">D1867_06795</name>
</gene>
<organism evidence="2 3">
    <name type="scientific">Acidianus infernus</name>
    <dbReference type="NCBI Taxonomy" id="12915"/>
    <lineage>
        <taxon>Archaea</taxon>
        <taxon>Thermoproteota</taxon>
        <taxon>Thermoprotei</taxon>
        <taxon>Sulfolobales</taxon>
        <taxon>Sulfolobaceae</taxon>
        <taxon>Acidianus</taxon>
    </lineage>
</organism>
<keyword evidence="1" id="KW-0472">Membrane</keyword>
<sequence length="558" mass="63716">MSRRINKILTIFTIVIVASTVGLSILYLFTPILIGYQITSNGIIEYFKNVIDPSFIIKAYLNNAPVNAIISVYINQPQKVIFYKEFYGESLKIPFTSIENYVKPWKKYYVKPWKKYENENTSLLVIATYTKGNETFTSAEEIEYNPNWVLKNQPIQIVAKINIIPQLIKLNNTIIQQENNKIHKEVYEGTPGCSGCCYGRSGEKYAYIVNMSKEVYEEPPVLVGGKCEYVPVTCVIYFYNFSVPLNWITISNNVNKNDNYTIISLFTILEGKVSWYAVSNSSNYGGPYIGVSYSANVNWETHAAYYKSHVSKLFDPTIYTYYNATIAVVIYQVYEYEPSHVKNYGTPYVPLNDYLTVFEILWASPCIGYAIESCNGLTRVIYTNSTGEYTYYLKTGNGSVTLFYNYFEEFIGNQKSGQYGYVQWRDGKITTTGNIYINKLGFCFCANSFEEYVHNNRIASVALDALDLVISILALEVGIESPIVDALIGFDANEYFFFSSSNQIENYFIFINTIVNVYLPFDTYTCQVLGAGHVYVSYLNYSPLLGFVMNYSSYYYGG</sequence>
<evidence type="ECO:0000313" key="2">
    <source>
        <dbReference type="EMBL" id="MUM64951.1"/>
    </source>
</evidence>
<keyword evidence="3" id="KW-1185">Reference proteome</keyword>
<keyword evidence="1" id="KW-1133">Transmembrane helix</keyword>
<feature type="transmembrane region" description="Helical" evidence="1">
    <location>
        <begin position="9"/>
        <end position="29"/>
    </location>
</feature>
<dbReference type="EMBL" id="WFIY01000004">
    <property type="protein sequence ID" value="MUM64951.1"/>
    <property type="molecule type" value="Genomic_DNA"/>
</dbReference>
<proteinExistence type="predicted"/>
<reference evidence="2 3" key="1">
    <citation type="submission" date="2019-10" db="EMBL/GenBank/DDBJ databases">
        <title>Genome Sequences from Six Type Strain Members of the Archaeal Family Sulfolobaceae: Acidianus ambivalens, Acidianus infernus, Metallosphaera prunae, Stygiolobus azoricus, Sulfolobus metallicus, and Sulfurisphaera ohwakuensis.</title>
        <authorList>
            <person name="Counts J.A."/>
            <person name="Kelly R.M."/>
        </authorList>
    </citation>
    <scope>NUCLEOTIDE SEQUENCE [LARGE SCALE GENOMIC DNA]</scope>
    <source>
        <strain evidence="2 3">DSM 3191</strain>
    </source>
</reference>
<dbReference type="RefSeq" id="WP_155863329.1">
    <property type="nucleotide sequence ID" value="NZ_WFIY01000004.1"/>
</dbReference>
<dbReference type="AlphaFoldDB" id="A0A6A9QCN0"/>
<comment type="caution">
    <text evidence="2">The sequence shown here is derived from an EMBL/GenBank/DDBJ whole genome shotgun (WGS) entry which is preliminary data.</text>
</comment>
<name>A0A6A9QCN0_ACIIN</name>
<keyword evidence="1" id="KW-0812">Transmembrane</keyword>
<accession>A0A6A9QCN0</accession>